<dbReference type="OrthoDB" id="4564933at2"/>
<dbReference type="InterPro" id="IPR016181">
    <property type="entry name" value="Acyl_CoA_acyltransferase"/>
</dbReference>
<evidence type="ECO:0000313" key="1">
    <source>
        <dbReference type="EMBL" id="MDG5975422.1"/>
    </source>
</evidence>
<dbReference type="Gene3D" id="3.40.630.30">
    <property type="match status" value="1"/>
</dbReference>
<organism evidence="1 2">
    <name type="scientific">Hydrogenophaga taeniospiralis CCUG 15921</name>
    <dbReference type="NCBI Taxonomy" id="1281780"/>
    <lineage>
        <taxon>Bacteria</taxon>
        <taxon>Pseudomonadati</taxon>
        <taxon>Pseudomonadota</taxon>
        <taxon>Betaproteobacteria</taxon>
        <taxon>Burkholderiales</taxon>
        <taxon>Comamonadaceae</taxon>
        <taxon>Hydrogenophaga</taxon>
    </lineage>
</organism>
<dbReference type="PANTHER" id="PTHR39456:SF1">
    <property type="entry name" value="METAL-DEPENDENT HYDROLASE"/>
    <property type="match status" value="1"/>
</dbReference>
<dbReference type="EMBL" id="AOGK01000006">
    <property type="protein sequence ID" value="MDG5975422.1"/>
    <property type="molecule type" value="Genomic_DNA"/>
</dbReference>
<reference evidence="1" key="1">
    <citation type="submission" date="2013-01" db="EMBL/GenBank/DDBJ databases">
        <title>Genome draft of Hydrogenophaga taeniospiralis 2K1.</title>
        <authorList>
            <person name="Gomila M."/>
            <person name="Lalucat J."/>
        </authorList>
    </citation>
    <scope>NUCLEOTIDE SEQUENCE</scope>
    <source>
        <strain evidence="1">CCUG 15921</strain>
    </source>
</reference>
<evidence type="ECO:0000313" key="2">
    <source>
        <dbReference type="Proteomes" id="UP001152876"/>
    </source>
</evidence>
<keyword evidence="2" id="KW-1185">Reference proteome</keyword>
<dbReference type="PANTHER" id="PTHR39456">
    <property type="entry name" value="METAL-DEPENDENT HYDROLASE"/>
    <property type="match status" value="1"/>
</dbReference>
<dbReference type="InterPro" id="IPR016516">
    <property type="entry name" value="UCP07580"/>
</dbReference>
<dbReference type="Proteomes" id="UP001152876">
    <property type="component" value="Unassembled WGS sequence"/>
</dbReference>
<name>A0A9X4S7P6_9BURK</name>
<accession>A0A9X4S7P6</accession>
<protein>
    <recommendedName>
        <fullName evidence="3">Metal-dependent hydrolase</fullName>
    </recommendedName>
</protein>
<gene>
    <name evidence="1" type="ORF">H010_09191</name>
</gene>
<comment type="caution">
    <text evidence="1">The sequence shown here is derived from an EMBL/GenBank/DDBJ whole genome shotgun (WGS) entry which is preliminary data.</text>
</comment>
<dbReference type="Pfam" id="PF10118">
    <property type="entry name" value="Metal_hydrol"/>
    <property type="match status" value="1"/>
</dbReference>
<proteinExistence type="predicted"/>
<dbReference type="RefSeq" id="WP_084235885.1">
    <property type="nucleotide sequence ID" value="NZ_AOGK01000006.1"/>
</dbReference>
<sequence>MPSPPTTAPAPTTDSPTTFWNQTAARTYLFDAFSVMLPEGEAFVMDAVSEAAQHLPPGCELRLECARFVQEEEAHQRAHRLYNARLGQQGHGVAAMEARIAHDLRAIQTRLSVDQRLCLAAAFEHVTATISAVALRSERMLTKTPNAQTRLWRWHCAEEMAHLGVTVELMAARDLSYGARVGWFLVASAVMLGDVLRHMRAFYRHDVGTGRLSAPRFWAASLAGAVQALPDLWSTTVGWASYLLPRRSSMKAAAATPITVRELRPTDIPALMALEHACWTPEQAAQASDLLDRMRRHPEYCLGAFCPRTGKALASLFMKPSSTHAMSQARTWRDCIEGRAVNTATGPGNALFGISLSSIDPEAVKAIFGYFWPHALKGGWRYIFLGSPIPGLKSWLQSHPQGNAHAYVQQRRRGLPLDPQLRYYHGKGFRHIEAVLPNYFPHARSLDHGVLLRGQVPGARWAPLWRRLPLSHIQAMQRWLFRLP</sequence>
<evidence type="ECO:0008006" key="3">
    <source>
        <dbReference type="Google" id="ProtNLM"/>
    </source>
</evidence>
<dbReference type="SUPFAM" id="SSF55729">
    <property type="entry name" value="Acyl-CoA N-acyltransferases (Nat)"/>
    <property type="match status" value="1"/>
</dbReference>
<dbReference type="AlphaFoldDB" id="A0A9X4S7P6"/>